<evidence type="ECO:0000313" key="2">
    <source>
        <dbReference type="EnsemblMetazoa" id="AAEL022652-PA"/>
    </source>
</evidence>
<protein>
    <submittedName>
        <fullName evidence="2">Uncharacterized protein</fullName>
    </submittedName>
</protein>
<dbReference type="EnsemblMetazoa" id="AAEL022652-RA">
    <property type="protein sequence ID" value="AAEL022652-PA"/>
    <property type="gene ID" value="AAEL022652"/>
</dbReference>
<feature type="region of interest" description="Disordered" evidence="1">
    <location>
        <begin position="203"/>
        <end position="255"/>
    </location>
</feature>
<proteinExistence type="predicted"/>
<feature type="region of interest" description="Disordered" evidence="1">
    <location>
        <begin position="44"/>
        <end position="86"/>
    </location>
</feature>
<dbReference type="AlphaFoldDB" id="A0A6I8U4P9"/>
<dbReference type="OrthoDB" id="10661102at2759"/>
<gene>
    <name evidence="2" type="primary">110674261</name>
</gene>
<feature type="compositionally biased region" description="Basic and acidic residues" evidence="1">
    <location>
        <begin position="65"/>
        <end position="86"/>
    </location>
</feature>
<dbReference type="Proteomes" id="UP000008820">
    <property type="component" value="Chromosome 1"/>
</dbReference>
<reference evidence="2" key="2">
    <citation type="submission" date="2020-05" db="UniProtKB">
        <authorList>
            <consortium name="EnsemblMetazoa"/>
        </authorList>
    </citation>
    <scope>IDENTIFICATION</scope>
    <source>
        <strain evidence="2">LVP_AGWG</strain>
    </source>
</reference>
<keyword evidence="3" id="KW-1185">Reference proteome</keyword>
<dbReference type="InParanoid" id="A0A6I8U4P9"/>
<reference evidence="2 3" key="1">
    <citation type="submission" date="2017-06" db="EMBL/GenBank/DDBJ databases">
        <title>Aedes aegypti genome working group (AGWG) sequencing and assembly.</title>
        <authorList>
            <consortium name="Aedes aegypti Genome Working Group (AGWG)"/>
            <person name="Matthews B.J."/>
        </authorList>
    </citation>
    <scope>NUCLEOTIDE SEQUENCE [LARGE SCALE GENOMIC DNA]</scope>
    <source>
        <strain evidence="2 3">LVP_AGWG</strain>
    </source>
</reference>
<sequence length="255" mass="27884">MDLDGLQLLLDAVKQLDQKPFELPTATASQIPSACCFEEVKSTPAGGCSPSRSVQDDPENQNNCSRHDNHERPSANDMRDESQSEDIHINDSRNETAAISFSLFACLPQRLASTPMYGRSDPQMEFSNPMDLSIASTMTADEGPLDLSIGPHVTDHSVEAIDLVLPRIPEKSLSPAIPLDLRSAKSSLPDPTSDLQCKYSRLQESQASTKQVGIADAAKMSKISPLKRKPIETEVDSSTKKKSEKSQGNRKNVYI</sequence>
<feature type="compositionally biased region" description="Basic and acidic residues" evidence="1">
    <location>
        <begin position="229"/>
        <end position="247"/>
    </location>
</feature>
<name>A0A6I8U4P9_AEDAE</name>
<evidence type="ECO:0000313" key="3">
    <source>
        <dbReference type="Proteomes" id="UP000008820"/>
    </source>
</evidence>
<organism evidence="2 3">
    <name type="scientific">Aedes aegypti</name>
    <name type="common">Yellowfever mosquito</name>
    <name type="synonym">Culex aegypti</name>
    <dbReference type="NCBI Taxonomy" id="7159"/>
    <lineage>
        <taxon>Eukaryota</taxon>
        <taxon>Metazoa</taxon>
        <taxon>Ecdysozoa</taxon>
        <taxon>Arthropoda</taxon>
        <taxon>Hexapoda</taxon>
        <taxon>Insecta</taxon>
        <taxon>Pterygota</taxon>
        <taxon>Neoptera</taxon>
        <taxon>Endopterygota</taxon>
        <taxon>Diptera</taxon>
        <taxon>Nematocera</taxon>
        <taxon>Culicoidea</taxon>
        <taxon>Culicidae</taxon>
        <taxon>Culicinae</taxon>
        <taxon>Aedini</taxon>
        <taxon>Aedes</taxon>
        <taxon>Stegomyia</taxon>
    </lineage>
</organism>
<accession>A0A6I8U4P9</accession>
<evidence type="ECO:0000256" key="1">
    <source>
        <dbReference type="SAM" id="MobiDB-lite"/>
    </source>
</evidence>